<reference evidence="3" key="1">
    <citation type="journal article" date="2019" name="Int. J. Syst. Evol. Microbiol.">
        <title>The Global Catalogue of Microorganisms (GCM) 10K type strain sequencing project: providing services to taxonomists for standard genome sequencing and annotation.</title>
        <authorList>
            <consortium name="The Broad Institute Genomics Platform"/>
            <consortium name="The Broad Institute Genome Sequencing Center for Infectious Disease"/>
            <person name="Wu L."/>
            <person name="Ma J."/>
        </authorList>
    </citation>
    <scope>NUCLEOTIDE SEQUENCE [LARGE SCALE GENOMIC DNA]</scope>
    <source>
        <strain evidence="3">JCM 17759</strain>
    </source>
</reference>
<comment type="caution">
    <text evidence="2">The sequence shown here is derived from an EMBL/GenBank/DDBJ whole genome shotgun (WGS) entry which is preliminary data.</text>
</comment>
<evidence type="ECO:0008006" key="4">
    <source>
        <dbReference type="Google" id="ProtNLM"/>
    </source>
</evidence>
<proteinExistence type="predicted"/>
<accession>A0ABP8MAT1</accession>
<name>A0ABP8MAT1_9BACT</name>
<organism evidence="2 3">
    <name type="scientific">Novipirellula rosea</name>
    <dbReference type="NCBI Taxonomy" id="1031540"/>
    <lineage>
        <taxon>Bacteria</taxon>
        <taxon>Pseudomonadati</taxon>
        <taxon>Planctomycetota</taxon>
        <taxon>Planctomycetia</taxon>
        <taxon>Pirellulales</taxon>
        <taxon>Pirellulaceae</taxon>
        <taxon>Novipirellula</taxon>
    </lineage>
</organism>
<dbReference type="EMBL" id="BAABGA010000008">
    <property type="protein sequence ID" value="GAA4445532.1"/>
    <property type="molecule type" value="Genomic_DNA"/>
</dbReference>
<evidence type="ECO:0000313" key="3">
    <source>
        <dbReference type="Proteomes" id="UP001500840"/>
    </source>
</evidence>
<sequence length="61" mass="6420">MGLVVFEVDRSSENSPALPGKLAKGSFSDPPDASWEGEIYFTSPLGRSEVAVAGSGWGSWC</sequence>
<feature type="region of interest" description="Disordered" evidence="1">
    <location>
        <begin position="8"/>
        <end position="31"/>
    </location>
</feature>
<keyword evidence="3" id="KW-1185">Reference proteome</keyword>
<dbReference type="Proteomes" id="UP001500840">
    <property type="component" value="Unassembled WGS sequence"/>
</dbReference>
<evidence type="ECO:0000313" key="2">
    <source>
        <dbReference type="EMBL" id="GAA4445532.1"/>
    </source>
</evidence>
<evidence type="ECO:0000256" key="1">
    <source>
        <dbReference type="SAM" id="MobiDB-lite"/>
    </source>
</evidence>
<protein>
    <recommendedName>
        <fullName evidence="4">SMP-30/Gluconolaconase/LRE-like region</fullName>
    </recommendedName>
</protein>
<gene>
    <name evidence="2" type="ORF">GCM10023156_05220</name>
</gene>